<dbReference type="InterPro" id="IPR049552">
    <property type="entry name" value="PKS_DH_N"/>
</dbReference>
<dbReference type="SUPFAM" id="SSF51735">
    <property type="entry name" value="NAD(P)-binding Rossmann-fold domains"/>
    <property type="match status" value="1"/>
</dbReference>
<feature type="non-terminal residue" evidence="5">
    <location>
        <position position="522"/>
    </location>
</feature>
<protein>
    <recommendedName>
        <fullName evidence="4">PKS/mFAS DH domain-containing protein</fullName>
    </recommendedName>
</protein>
<dbReference type="Gene3D" id="3.10.129.110">
    <property type="entry name" value="Polyketide synthase dehydratase"/>
    <property type="match status" value="1"/>
</dbReference>
<dbReference type="InterPro" id="IPR050091">
    <property type="entry name" value="PKS_NRPS_Biosynth_Enz"/>
</dbReference>
<dbReference type="InterPro" id="IPR020807">
    <property type="entry name" value="PKS_DH"/>
</dbReference>
<dbReference type="GO" id="GO:0004312">
    <property type="term" value="F:fatty acid synthase activity"/>
    <property type="evidence" value="ECO:0007669"/>
    <property type="project" value="TreeGrafter"/>
</dbReference>
<accession>A0A1V3ZZ40</accession>
<name>A0A1V3ZZ40_9ACTN</name>
<dbReference type="InterPro" id="IPR036291">
    <property type="entry name" value="NAD(P)-bd_dom_sf"/>
</dbReference>
<keyword evidence="1" id="KW-0808">Transferase</keyword>
<gene>
    <name evidence="5" type="ORF">B1H18_34770</name>
</gene>
<feature type="region of interest" description="C-terminal hotdog fold" evidence="3">
    <location>
        <begin position="173"/>
        <end position="313"/>
    </location>
</feature>
<dbReference type="Pfam" id="PF14765">
    <property type="entry name" value="PS-DH"/>
    <property type="match status" value="1"/>
</dbReference>
<dbReference type="Pfam" id="PF22953">
    <property type="entry name" value="SpnB_Rossmann"/>
    <property type="match status" value="1"/>
</dbReference>
<reference evidence="5 6" key="1">
    <citation type="submission" date="2017-02" db="EMBL/GenBank/DDBJ databases">
        <title>Draft Genome Sequence of Streptomyces tsukubaensis F601, a Producer of the immunosuppressant tacrolimus FK506.</title>
        <authorList>
            <person name="Zong G."/>
            <person name="Zhong C."/>
            <person name="Fu J."/>
            <person name="Qin R."/>
            <person name="Cao G."/>
        </authorList>
    </citation>
    <scope>NUCLEOTIDE SEQUENCE [LARGE SCALE GENOMIC DNA]</scope>
    <source>
        <strain evidence="5 6">F601</strain>
    </source>
</reference>
<proteinExistence type="predicted"/>
<feature type="active site" description="Proton acceptor; for dehydratase activity" evidence="3">
    <location>
        <position position="67"/>
    </location>
</feature>
<organism evidence="5 6">
    <name type="scientific">Streptomyces tsukubensis</name>
    <dbReference type="NCBI Taxonomy" id="83656"/>
    <lineage>
        <taxon>Bacteria</taxon>
        <taxon>Bacillati</taxon>
        <taxon>Actinomycetota</taxon>
        <taxon>Actinomycetes</taxon>
        <taxon>Kitasatosporales</taxon>
        <taxon>Streptomycetaceae</taxon>
        <taxon>Streptomyces</taxon>
    </lineage>
</organism>
<dbReference type="PANTHER" id="PTHR43775">
    <property type="entry name" value="FATTY ACID SYNTHASE"/>
    <property type="match status" value="1"/>
</dbReference>
<dbReference type="PROSITE" id="PS52019">
    <property type="entry name" value="PKS_MFAS_DH"/>
    <property type="match status" value="1"/>
</dbReference>
<feature type="domain" description="PKS/mFAS DH" evidence="4">
    <location>
        <begin position="35"/>
        <end position="313"/>
    </location>
</feature>
<evidence type="ECO:0000256" key="2">
    <source>
        <dbReference type="ARBA" id="ARBA00023268"/>
    </source>
</evidence>
<evidence type="ECO:0000313" key="6">
    <source>
        <dbReference type="Proteomes" id="UP000190539"/>
    </source>
</evidence>
<sequence>TPLPTYPFQHHTYWLKSAGTSLVDVSSAGLTSSDHPLLGAAVGLADDDRSLLTGRLSLDSHPWLADHTVMGNVLLPGTAFAELALHAGQQAGLPHLAELTLYAPLVLAEDSVTRLQVQLGAAADGTDGQQVTVFSRQEDADDDEPWTKHAEGLLTRSAPEPSGDLSQWPPAGAVRVDVDSFYEAASRGEGLHYGPVFQGLRSAWKRDGDIFAETALADEQHADAERFSLHPALMDSALHAVGLGAFLAEADRPYVPFAWGGVSLHAVSARSLRVRISPVGDDTVSLLLADETGGPVLSAARLRFRPAPDDVVGTGVGPSVSRSLFQVTWKPLQVRGEQPSADRVALVALDSDVRAAFGAQAAEFDGLEALSASLASDEVSAPDVVVTAVPQTSSTCEAEAPDVAERALADVLGLLQDWLSDEQFSASHLVLVTRGAILLDEDAPVDAAAGLAHSAVWGLVRSAQTENPDRFTLLDIDDPSTAATALTGTIAEALAAGESQVAIRHGLAHIPRLTPTTPQPDD</sequence>
<evidence type="ECO:0000256" key="3">
    <source>
        <dbReference type="PROSITE-ProRule" id="PRU01363"/>
    </source>
</evidence>
<dbReference type="SMART" id="SM00826">
    <property type="entry name" value="PKS_DH"/>
    <property type="match status" value="1"/>
</dbReference>
<dbReference type="InterPro" id="IPR042104">
    <property type="entry name" value="PKS_dehydratase_sf"/>
</dbReference>
<evidence type="ECO:0000259" key="4">
    <source>
        <dbReference type="PROSITE" id="PS52019"/>
    </source>
</evidence>
<feature type="active site" description="Proton donor; for dehydratase activity" evidence="3">
    <location>
        <position position="235"/>
    </location>
</feature>
<feature type="region of interest" description="N-terminal hotdog fold" evidence="3">
    <location>
        <begin position="35"/>
        <end position="161"/>
    </location>
</feature>
<dbReference type="GO" id="GO:0006633">
    <property type="term" value="P:fatty acid biosynthetic process"/>
    <property type="evidence" value="ECO:0007669"/>
    <property type="project" value="TreeGrafter"/>
</dbReference>
<keyword evidence="6" id="KW-1185">Reference proteome</keyword>
<dbReference type="RefSeq" id="WP_179120385.1">
    <property type="nucleotide sequence ID" value="NZ_MVFC01000099.1"/>
</dbReference>
<dbReference type="STRING" id="83656.B1H18_34770"/>
<dbReference type="InterPro" id="IPR049551">
    <property type="entry name" value="PKS_DH_C"/>
</dbReference>
<evidence type="ECO:0000313" key="5">
    <source>
        <dbReference type="EMBL" id="OON68948.1"/>
    </source>
</evidence>
<dbReference type="AlphaFoldDB" id="A0A1V3ZZ40"/>
<feature type="non-terminal residue" evidence="5">
    <location>
        <position position="1"/>
    </location>
</feature>
<dbReference type="Pfam" id="PF21089">
    <property type="entry name" value="PKS_DH_N"/>
    <property type="match status" value="1"/>
</dbReference>
<comment type="caution">
    <text evidence="5">The sequence shown here is derived from an EMBL/GenBank/DDBJ whole genome shotgun (WGS) entry which is preliminary data.</text>
</comment>
<dbReference type="InterPro" id="IPR055123">
    <property type="entry name" value="SpnB-like_Rossmann"/>
</dbReference>
<dbReference type="Proteomes" id="UP000190539">
    <property type="component" value="Unassembled WGS sequence"/>
</dbReference>
<dbReference type="Gene3D" id="3.40.50.11460">
    <property type="match status" value="1"/>
</dbReference>
<keyword evidence="2" id="KW-0511">Multifunctional enzyme</keyword>
<dbReference type="EMBL" id="MVFC01000099">
    <property type="protein sequence ID" value="OON68948.1"/>
    <property type="molecule type" value="Genomic_DNA"/>
</dbReference>
<dbReference type="InterPro" id="IPR049900">
    <property type="entry name" value="PKS_mFAS_DH"/>
</dbReference>
<evidence type="ECO:0000256" key="1">
    <source>
        <dbReference type="ARBA" id="ARBA00022679"/>
    </source>
</evidence>
<dbReference type="PANTHER" id="PTHR43775:SF51">
    <property type="entry name" value="INACTIVE PHENOLPHTHIOCEROL SYNTHESIS POLYKETIDE SYNTHASE TYPE I PKS1-RELATED"/>
    <property type="match status" value="1"/>
</dbReference>